<dbReference type="CDD" id="cd24158">
    <property type="entry name" value="NUDIX_ADPRase_Rv1700"/>
    <property type="match status" value="1"/>
</dbReference>
<protein>
    <submittedName>
        <fullName evidence="3">8-oxo-dGTP pyrophosphatase MutT (NUDIX family)</fullName>
        <ecNumber evidence="3">3.6.1.58</ecNumber>
    </submittedName>
</protein>
<evidence type="ECO:0000259" key="2">
    <source>
        <dbReference type="PROSITE" id="PS51462"/>
    </source>
</evidence>
<evidence type="ECO:0000313" key="4">
    <source>
        <dbReference type="Proteomes" id="UP001160142"/>
    </source>
</evidence>
<dbReference type="EC" id="3.6.1.58" evidence="3"/>
<dbReference type="InterPro" id="IPR015797">
    <property type="entry name" value="NUDIX_hydrolase-like_dom_sf"/>
</dbReference>
<reference evidence="3 4" key="1">
    <citation type="submission" date="2023-04" db="EMBL/GenBank/DDBJ databases">
        <title>Genome Encyclopedia of Bacteria and Archaea VI: Functional Genomics of Type Strains.</title>
        <authorList>
            <person name="Whitman W."/>
        </authorList>
    </citation>
    <scope>NUCLEOTIDE SEQUENCE [LARGE SCALE GENOMIC DNA]</scope>
    <source>
        <strain evidence="3 4">SG_E_30_P1</strain>
    </source>
</reference>
<proteinExistence type="predicted"/>
<dbReference type="Gene3D" id="3.90.79.10">
    <property type="entry name" value="Nucleoside Triphosphate Pyrophosphohydrolase"/>
    <property type="match status" value="1"/>
</dbReference>
<evidence type="ECO:0000256" key="1">
    <source>
        <dbReference type="ARBA" id="ARBA00022801"/>
    </source>
</evidence>
<accession>A0ABT6KL44</accession>
<keyword evidence="1 3" id="KW-0378">Hydrolase</keyword>
<name>A0ABT6KL44_9MICO</name>
<dbReference type="InterPro" id="IPR000086">
    <property type="entry name" value="NUDIX_hydrolase_dom"/>
</dbReference>
<feature type="domain" description="Nudix hydrolase" evidence="2">
    <location>
        <begin position="54"/>
        <end position="186"/>
    </location>
</feature>
<organism evidence="3 4">
    <name type="scientific">Antiquaquibacter oligotrophicus</name>
    <dbReference type="NCBI Taxonomy" id="2880260"/>
    <lineage>
        <taxon>Bacteria</taxon>
        <taxon>Bacillati</taxon>
        <taxon>Actinomycetota</taxon>
        <taxon>Actinomycetes</taxon>
        <taxon>Micrococcales</taxon>
        <taxon>Microbacteriaceae</taxon>
        <taxon>Antiquaquibacter</taxon>
    </lineage>
</organism>
<dbReference type="Pfam" id="PF00293">
    <property type="entry name" value="NUDIX"/>
    <property type="match status" value="1"/>
</dbReference>
<dbReference type="RefSeq" id="WP_407650604.1">
    <property type="nucleotide sequence ID" value="NZ_CP085036.1"/>
</dbReference>
<dbReference type="Proteomes" id="UP001160142">
    <property type="component" value="Unassembled WGS sequence"/>
</dbReference>
<sequence>MSAEGITGTDEPIADEPVALTVTSSTREFAGRVWDIRRETFDIAGSSVTRDFVDHTGAVAVLAMDDDGRVLVIQQYRHPIRTRDWELPAGLLDLPGEDPLLAAQRELAEEVDLVAGTWNVLSDLMLTPGGSNEVIRVYLARDLSAADETFERTEEEAEIVSRWIPLEDAVDAVLERRVQNSILCIAVLAAHAARSRDWRSLGEPDAPWSQRDVVKA</sequence>
<dbReference type="GO" id="GO:0016787">
    <property type="term" value="F:hydrolase activity"/>
    <property type="evidence" value="ECO:0007669"/>
    <property type="project" value="UniProtKB-KW"/>
</dbReference>
<dbReference type="PANTHER" id="PTHR11839:SF31">
    <property type="entry name" value="ADP-RIBOSE PYROPHOSPHATASE"/>
    <property type="match status" value="1"/>
</dbReference>
<dbReference type="EMBL" id="JARXVQ010000001">
    <property type="protein sequence ID" value="MDH6180735.1"/>
    <property type="molecule type" value="Genomic_DNA"/>
</dbReference>
<comment type="caution">
    <text evidence="3">The sequence shown here is derived from an EMBL/GenBank/DDBJ whole genome shotgun (WGS) entry which is preliminary data.</text>
</comment>
<gene>
    <name evidence="3" type="ORF">M2152_000917</name>
</gene>
<dbReference type="SUPFAM" id="SSF55811">
    <property type="entry name" value="Nudix"/>
    <property type="match status" value="1"/>
</dbReference>
<evidence type="ECO:0000313" key="3">
    <source>
        <dbReference type="EMBL" id="MDH6180735.1"/>
    </source>
</evidence>
<dbReference type="PANTHER" id="PTHR11839">
    <property type="entry name" value="UDP/ADP-SUGAR PYROPHOSPHATASE"/>
    <property type="match status" value="1"/>
</dbReference>
<keyword evidence="4" id="KW-1185">Reference proteome</keyword>
<dbReference type="PROSITE" id="PS51462">
    <property type="entry name" value="NUDIX"/>
    <property type="match status" value="1"/>
</dbReference>